<dbReference type="KEGG" id="teu:TEU_04155"/>
<gene>
    <name evidence="2" type="ORF">TEU_04155</name>
</gene>
<evidence type="ECO:0000256" key="1">
    <source>
        <dbReference type="ARBA" id="ARBA00022649"/>
    </source>
</evidence>
<protein>
    <submittedName>
        <fullName evidence="2">Toxin RelE</fullName>
    </submittedName>
</protein>
<keyword evidence="1" id="KW-1277">Toxin-antitoxin system</keyword>
<dbReference type="AlphaFoldDB" id="A0A097QSZ8"/>
<accession>A0A097QSZ8</accession>
<dbReference type="InterPro" id="IPR052747">
    <property type="entry name" value="TA_system_RelE_toxin"/>
</dbReference>
<evidence type="ECO:0000313" key="3">
    <source>
        <dbReference type="Proteomes" id="UP000029980"/>
    </source>
</evidence>
<dbReference type="Gene3D" id="3.30.2310.20">
    <property type="entry name" value="RelE-like"/>
    <property type="match status" value="1"/>
</dbReference>
<keyword evidence="3" id="KW-1185">Reference proteome</keyword>
<evidence type="ECO:0000313" key="2">
    <source>
        <dbReference type="EMBL" id="AIU69599.1"/>
    </source>
</evidence>
<dbReference type="EMBL" id="CP008887">
    <property type="protein sequence ID" value="AIU69599.1"/>
    <property type="molecule type" value="Genomic_DNA"/>
</dbReference>
<organism evidence="2 3">
    <name type="scientific">Thermococcus eurythermalis</name>
    <dbReference type="NCBI Taxonomy" id="1505907"/>
    <lineage>
        <taxon>Archaea</taxon>
        <taxon>Methanobacteriati</taxon>
        <taxon>Methanobacteriota</taxon>
        <taxon>Thermococci</taxon>
        <taxon>Thermococcales</taxon>
        <taxon>Thermococcaceae</taxon>
        <taxon>Thermococcus</taxon>
    </lineage>
</organism>
<reference evidence="2 3" key="1">
    <citation type="journal article" date="2015" name="Int. J. Syst. Evol. Microbiol.">
        <title>Thermococcus eurythermalis sp. nov., a conditional piezophilic hyperthermophilic archaeon with a wide temperature range isolated from an oil-immersed chimney in the Guaymas Basin.</title>
        <authorList>
            <person name="Zhao W."/>
            <person name="Zeng X."/>
            <person name="Xiao X."/>
        </authorList>
    </citation>
    <scope>NUCLEOTIDE SEQUENCE [LARGE SCALE GENOMIC DNA]</scope>
    <source>
        <strain evidence="2 3">A501</strain>
    </source>
</reference>
<proteinExistence type="predicted"/>
<dbReference type="Pfam" id="PF05016">
    <property type="entry name" value="ParE_toxin"/>
    <property type="match status" value="1"/>
</dbReference>
<dbReference type="SUPFAM" id="SSF143011">
    <property type="entry name" value="RelE-like"/>
    <property type="match status" value="1"/>
</dbReference>
<dbReference type="STRING" id="1505907.TEU_04155"/>
<dbReference type="InterPro" id="IPR035093">
    <property type="entry name" value="RelE/ParE_toxin_dom_sf"/>
</dbReference>
<dbReference type="PANTHER" id="PTHR38813">
    <property type="match status" value="1"/>
</dbReference>
<dbReference type="HOGENOM" id="CLU_155761_6_2_2"/>
<name>A0A097QSZ8_9EURY</name>
<dbReference type="PANTHER" id="PTHR38813:SF1">
    <property type="entry name" value="TOXIN RELE1-RELATED"/>
    <property type="match status" value="1"/>
</dbReference>
<dbReference type="InterPro" id="IPR007712">
    <property type="entry name" value="RelE/ParE_toxin"/>
</dbReference>
<dbReference type="Proteomes" id="UP000029980">
    <property type="component" value="Chromosome"/>
</dbReference>
<sequence length="88" mass="10386">MSFKVIIGKRAEKGIRSLPPAHIKRFAELVETLKINPVPVESFDVKKMRGSERAYRVRLGNYRVLYTIRWDENTVVILKVEPRERAYR</sequence>